<evidence type="ECO:0000259" key="11">
    <source>
        <dbReference type="Pfam" id="PF00060"/>
    </source>
</evidence>
<dbReference type="Proteomes" id="UP000504634">
    <property type="component" value="Unplaced"/>
</dbReference>
<dbReference type="InterPro" id="IPR001320">
    <property type="entry name" value="Iontro_rcpt_C"/>
</dbReference>
<feature type="transmembrane region" description="Helical" evidence="9">
    <location>
        <begin position="634"/>
        <end position="654"/>
    </location>
</feature>
<dbReference type="InterPro" id="IPR052192">
    <property type="entry name" value="Insect_Ionotropic_Sensory_Rcpt"/>
</dbReference>
<keyword evidence="3" id="KW-1003">Cell membrane</keyword>
<organism evidence="12 13">
    <name type="scientific">Drosophila lebanonensis</name>
    <name type="common">Fruit fly</name>
    <name type="synonym">Scaptodrosophila lebanonensis</name>
    <dbReference type="NCBI Taxonomy" id="7225"/>
    <lineage>
        <taxon>Eukaryota</taxon>
        <taxon>Metazoa</taxon>
        <taxon>Ecdysozoa</taxon>
        <taxon>Arthropoda</taxon>
        <taxon>Hexapoda</taxon>
        <taxon>Insecta</taxon>
        <taxon>Pterygota</taxon>
        <taxon>Neoptera</taxon>
        <taxon>Endopterygota</taxon>
        <taxon>Diptera</taxon>
        <taxon>Brachycera</taxon>
        <taxon>Muscomorpha</taxon>
        <taxon>Ephydroidea</taxon>
        <taxon>Drosophilidae</taxon>
        <taxon>Scaptodrosophila</taxon>
    </lineage>
</organism>
<protein>
    <submittedName>
        <fullName evidence="13">Uncharacterized protein LOC115622230</fullName>
    </submittedName>
</protein>
<dbReference type="SUPFAM" id="SSF53850">
    <property type="entry name" value="Periplasmic binding protein-like II"/>
    <property type="match status" value="1"/>
</dbReference>
<dbReference type="GO" id="GO:0050907">
    <property type="term" value="P:detection of chemical stimulus involved in sensory perception"/>
    <property type="evidence" value="ECO:0007669"/>
    <property type="project" value="UniProtKB-ARBA"/>
</dbReference>
<feature type="transmembrane region" description="Helical" evidence="9">
    <location>
        <begin position="420"/>
        <end position="440"/>
    </location>
</feature>
<keyword evidence="12" id="KW-1185">Reference proteome</keyword>
<keyword evidence="7" id="KW-0675">Receptor</keyword>
<dbReference type="GO" id="GO:0005886">
    <property type="term" value="C:plasma membrane"/>
    <property type="evidence" value="ECO:0007669"/>
    <property type="project" value="UniProtKB-SubCell"/>
</dbReference>
<sequence length="687" mass="79232">MRLLALSACLCLTAAANWTNFMPRSPLEDYRDSLRLLLQKLLWTAHVKSCFAIITDDLHFAIYERSLFEAASRHPLPYYMVQLEDSEDLLQPPDGIESVLRAIKAYDCDLHVMTFLNGGQLKRLLRFVYDSRSLNTHRKFILLYDERLFDEDMLHIWSALVDSVFLQRNTDNSFSLSTIAYPGILSGFLVIKQLGNWETGRSIDSKRLFKNKRDNLNGAQLPVAIMEHVPMVQLVAATSSYQGVEIEIMTALAKALNFQPMYYQLNETDFTDSAENGTRAIVIGEVANHNARFAIGDLHLFLTYLDYIELSYPHNFECLTFLTPESSTDTSWETFTLPFSAEMWAGVMLSLFVVGTIFYIISYLHSSIMDPEESTKAATTFFGCLRKRRKSFFDERQFRSVSFRIALTRRRSKLVMPRDIFDNYASCILLTYSMLLYVSLPRMPYNWPLRVLTGWYWLYCLLLVAIYRASFTAILANPVARVTIDTLQDLVNARIPPTTGAAENKNFFLNSSDEIAQKLGDKMEIVELSADLTARIERGQCAYYDNEYFLRYMRVGDEERGVGFTALHIMRECVVYMPVVLGMEKNSALKPHVDNYIMRLSEGGLISKWLRDSINRLPAEEEAPQEALMNLHKFWSSFGALAIGYFLACCAIFAERWHFKKVVMKHPMYDAYNPSLYYNFKRRYPDL</sequence>
<dbReference type="PANTHER" id="PTHR42643:SF35">
    <property type="entry name" value="IONOTROPIC RECEPTOR 68A, ISOFORM A"/>
    <property type="match status" value="1"/>
</dbReference>
<evidence type="ECO:0000256" key="5">
    <source>
        <dbReference type="ARBA" id="ARBA00022989"/>
    </source>
</evidence>
<keyword evidence="4 9" id="KW-0812">Transmembrane</keyword>
<name>A0A6J2TAK1_DROLE</name>
<evidence type="ECO:0000256" key="1">
    <source>
        <dbReference type="ARBA" id="ARBA00004651"/>
    </source>
</evidence>
<keyword evidence="6 9" id="KW-0472">Membrane</keyword>
<feature type="signal peptide" evidence="10">
    <location>
        <begin position="1"/>
        <end position="15"/>
    </location>
</feature>
<evidence type="ECO:0000256" key="9">
    <source>
        <dbReference type="SAM" id="Phobius"/>
    </source>
</evidence>
<evidence type="ECO:0000256" key="4">
    <source>
        <dbReference type="ARBA" id="ARBA00022692"/>
    </source>
</evidence>
<reference evidence="13" key="1">
    <citation type="submission" date="2025-08" db="UniProtKB">
        <authorList>
            <consortium name="RefSeq"/>
        </authorList>
    </citation>
    <scope>IDENTIFICATION</scope>
    <source>
        <strain evidence="13">11010-0011.00</strain>
        <tissue evidence="13">Whole body</tissue>
    </source>
</reference>
<dbReference type="AlphaFoldDB" id="A0A6J2TAK1"/>
<comment type="similarity">
    <text evidence="2">Belongs to the glutamate-gated ion channel (TC 1.A.10.1) family.</text>
</comment>
<dbReference type="RefSeq" id="XP_030371987.1">
    <property type="nucleotide sequence ID" value="XM_030516127.1"/>
</dbReference>
<evidence type="ECO:0000256" key="2">
    <source>
        <dbReference type="ARBA" id="ARBA00008685"/>
    </source>
</evidence>
<dbReference type="CTD" id="39269"/>
<accession>A0A6J2TAK1</accession>
<comment type="subcellular location">
    <subcellularLocation>
        <location evidence="1">Cell membrane</location>
        <topology evidence="1">Multi-pass membrane protein</topology>
    </subcellularLocation>
</comment>
<dbReference type="Pfam" id="PF00060">
    <property type="entry name" value="Lig_chan"/>
    <property type="match status" value="1"/>
</dbReference>
<feature type="transmembrane region" description="Helical" evidence="9">
    <location>
        <begin position="343"/>
        <end position="364"/>
    </location>
</feature>
<evidence type="ECO:0000313" key="12">
    <source>
        <dbReference type="Proteomes" id="UP000504634"/>
    </source>
</evidence>
<evidence type="ECO:0000256" key="7">
    <source>
        <dbReference type="ARBA" id="ARBA00023170"/>
    </source>
</evidence>
<evidence type="ECO:0000313" key="13">
    <source>
        <dbReference type="RefSeq" id="XP_030371987.1"/>
    </source>
</evidence>
<dbReference type="PANTHER" id="PTHR42643">
    <property type="entry name" value="IONOTROPIC RECEPTOR 20A-RELATED"/>
    <property type="match status" value="1"/>
</dbReference>
<keyword evidence="8" id="KW-0325">Glycoprotein</keyword>
<dbReference type="OrthoDB" id="5984008at2759"/>
<keyword evidence="10" id="KW-0732">Signal</keyword>
<feature type="domain" description="Ionotropic glutamate receptor C-terminal" evidence="11">
    <location>
        <begin position="340"/>
        <end position="644"/>
    </location>
</feature>
<evidence type="ECO:0000256" key="6">
    <source>
        <dbReference type="ARBA" id="ARBA00023136"/>
    </source>
</evidence>
<proteinExistence type="inferred from homology"/>
<dbReference type="GO" id="GO:0015276">
    <property type="term" value="F:ligand-gated monoatomic ion channel activity"/>
    <property type="evidence" value="ECO:0007669"/>
    <property type="project" value="InterPro"/>
</dbReference>
<dbReference type="GeneID" id="115622230"/>
<evidence type="ECO:0000256" key="3">
    <source>
        <dbReference type="ARBA" id="ARBA00022475"/>
    </source>
</evidence>
<dbReference type="Gene3D" id="3.40.190.10">
    <property type="entry name" value="Periplasmic binding protein-like II"/>
    <property type="match status" value="1"/>
</dbReference>
<dbReference type="Gene3D" id="1.10.287.70">
    <property type="match status" value="1"/>
</dbReference>
<feature type="transmembrane region" description="Helical" evidence="9">
    <location>
        <begin position="455"/>
        <end position="476"/>
    </location>
</feature>
<evidence type="ECO:0000256" key="10">
    <source>
        <dbReference type="SAM" id="SignalP"/>
    </source>
</evidence>
<evidence type="ECO:0000256" key="8">
    <source>
        <dbReference type="ARBA" id="ARBA00023180"/>
    </source>
</evidence>
<keyword evidence="5 9" id="KW-1133">Transmembrane helix</keyword>
<feature type="chain" id="PRO_5026756669" evidence="10">
    <location>
        <begin position="16"/>
        <end position="687"/>
    </location>
</feature>
<gene>
    <name evidence="13" type="primary">LOC115622230</name>
</gene>